<protein>
    <submittedName>
        <fullName evidence="2">Uncharacterized protein</fullName>
    </submittedName>
</protein>
<gene>
    <name evidence="2" type="ORF">FOMPIDRAFT_1046858</name>
</gene>
<dbReference type="AlphaFoldDB" id="S8FYN4"/>
<dbReference type="EMBL" id="KE504130">
    <property type="protein sequence ID" value="EPT03305.1"/>
    <property type="molecule type" value="Genomic_DNA"/>
</dbReference>
<evidence type="ECO:0000313" key="2">
    <source>
        <dbReference type="EMBL" id="EPT03305.1"/>
    </source>
</evidence>
<dbReference type="HOGENOM" id="CLU_577516_0_0_1"/>
<feature type="region of interest" description="Disordered" evidence="1">
    <location>
        <begin position="186"/>
        <end position="220"/>
    </location>
</feature>
<dbReference type="Proteomes" id="UP000015241">
    <property type="component" value="Unassembled WGS sequence"/>
</dbReference>
<feature type="region of interest" description="Disordered" evidence="1">
    <location>
        <begin position="268"/>
        <end position="338"/>
    </location>
</feature>
<accession>S8FYN4</accession>
<reference evidence="2 3" key="1">
    <citation type="journal article" date="2012" name="Science">
        <title>The Paleozoic origin of enzymatic lignin decomposition reconstructed from 31 fungal genomes.</title>
        <authorList>
            <person name="Floudas D."/>
            <person name="Binder M."/>
            <person name="Riley R."/>
            <person name="Barry K."/>
            <person name="Blanchette R.A."/>
            <person name="Henrissat B."/>
            <person name="Martinez A.T."/>
            <person name="Otillar R."/>
            <person name="Spatafora J.W."/>
            <person name="Yadav J.S."/>
            <person name="Aerts A."/>
            <person name="Benoit I."/>
            <person name="Boyd A."/>
            <person name="Carlson A."/>
            <person name="Copeland A."/>
            <person name="Coutinho P.M."/>
            <person name="de Vries R.P."/>
            <person name="Ferreira P."/>
            <person name="Findley K."/>
            <person name="Foster B."/>
            <person name="Gaskell J."/>
            <person name="Glotzer D."/>
            <person name="Gorecki P."/>
            <person name="Heitman J."/>
            <person name="Hesse C."/>
            <person name="Hori C."/>
            <person name="Igarashi K."/>
            <person name="Jurgens J.A."/>
            <person name="Kallen N."/>
            <person name="Kersten P."/>
            <person name="Kohler A."/>
            <person name="Kuees U."/>
            <person name="Kumar T.K.A."/>
            <person name="Kuo A."/>
            <person name="LaButti K."/>
            <person name="Larrondo L.F."/>
            <person name="Lindquist E."/>
            <person name="Ling A."/>
            <person name="Lombard V."/>
            <person name="Lucas S."/>
            <person name="Lundell T."/>
            <person name="Martin R."/>
            <person name="McLaughlin D.J."/>
            <person name="Morgenstern I."/>
            <person name="Morin E."/>
            <person name="Murat C."/>
            <person name="Nagy L.G."/>
            <person name="Nolan M."/>
            <person name="Ohm R.A."/>
            <person name="Patyshakuliyeva A."/>
            <person name="Rokas A."/>
            <person name="Ruiz-Duenas F.J."/>
            <person name="Sabat G."/>
            <person name="Salamov A."/>
            <person name="Samejima M."/>
            <person name="Schmutz J."/>
            <person name="Slot J.C."/>
            <person name="St John F."/>
            <person name="Stenlid J."/>
            <person name="Sun H."/>
            <person name="Sun S."/>
            <person name="Syed K."/>
            <person name="Tsang A."/>
            <person name="Wiebenga A."/>
            <person name="Young D."/>
            <person name="Pisabarro A."/>
            <person name="Eastwood D.C."/>
            <person name="Martin F."/>
            <person name="Cullen D."/>
            <person name="Grigoriev I.V."/>
            <person name="Hibbett D.S."/>
        </authorList>
    </citation>
    <scope>NUCLEOTIDE SEQUENCE</scope>
    <source>
        <strain evidence="3">FP-58527</strain>
    </source>
</reference>
<proteinExistence type="predicted"/>
<dbReference type="InParanoid" id="S8FYN4"/>
<evidence type="ECO:0000256" key="1">
    <source>
        <dbReference type="SAM" id="MobiDB-lite"/>
    </source>
</evidence>
<organism evidence="2 3">
    <name type="scientific">Fomitopsis schrenkii</name>
    <name type="common">Brown rot fungus</name>
    <dbReference type="NCBI Taxonomy" id="2126942"/>
    <lineage>
        <taxon>Eukaryota</taxon>
        <taxon>Fungi</taxon>
        <taxon>Dikarya</taxon>
        <taxon>Basidiomycota</taxon>
        <taxon>Agaricomycotina</taxon>
        <taxon>Agaricomycetes</taxon>
        <taxon>Polyporales</taxon>
        <taxon>Fomitopsis</taxon>
    </lineage>
</organism>
<feature type="compositionally biased region" description="Low complexity" evidence="1">
    <location>
        <begin position="306"/>
        <end position="319"/>
    </location>
</feature>
<dbReference type="OrthoDB" id="10602565at2759"/>
<name>S8FYN4_FOMSC</name>
<feature type="compositionally biased region" description="Low complexity" evidence="1">
    <location>
        <begin position="196"/>
        <end position="209"/>
    </location>
</feature>
<feature type="compositionally biased region" description="Basic and acidic residues" evidence="1">
    <location>
        <begin position="271"/>
        <end position="288"/>
    </location>
</feature>
<keyword evidence="3" id="KW-1185">Reference proteome</keyword>
<evidence type="ECO:0000313" key="3">
    <source>
        <dbReference type="Proteomes" id="UP000015241"/>
    </source>
</evidence>
<sequence length="473" mass="51595">MRQSDVRQTSRKTQRAWKGEIAGRITLCTMPIEQFLDAFVPGEKPTKNAATAAFDMPKVARKKSDLYKPLCDGLTKLVAGFPGSNKLVFKNHNHTRTKFPYKKYHSEDHITRPDVIASFPGESHIDPHPDKWRNISLVVEAKLKDSEDPMKSYSCHQEAFEKGMLHRDISEDDNLGGGVATEEEAFRPSKVARSGDATTTDAAPTVALDSEGPTDAEPLALGRDTLHGHDIDALLDFDSVPDIAAPDFFAPPFDALAALMSPQPAVPAELARGDDEPPVRTPEGRGTEDAAAVPAIPPAGEGDGESVGAASPSSGSSAPAPDPEPEVAQPAPRPLQWVVRNPGNQMGLEEDRRIGQTDFWCADAPAEHRHYRRSQPCDIPGCDVRFEPGNAASFAFHDGRTAGHKRLRYHCPRPGCNGTYGRADSMKRHLKDKQVCGDFVLGVLQPIYGQEAVPDIPRLAEWQVLPHFATMRS</sequence>